<evidence type="ECO:0000256" key="4">
    <source>
        <dbReference type="ARBA" id="ARBA00022553"/>
    </source>
</evidence>
<dbReference type="PROSITE" id="PS00211">
    <property type="entry name" value="ABC_TRANSPORTER_1"/>
    <property type="match status" value="2"/>
</dbReference>
<keyword evidence="3" id="KW-0963">Cytoplasm</keyword>
<dbReference type="InterPro" id="IPR017871">
    <property type="entry name" value="ABC_transporter-like_CS"/>
</dbReference>
<dbReference type="Pfam" id="PF00005">
    <property type="entry name" value="ABC_tran"/>
    <property type="match status" value="2"/>
</dbReference>
<dbReference type="SUPFAM" id="SSF48371">
    <property type="entry name" value="ARM repeat"/>
    <property type="match status" value="1"/>
</dbReference>
<dbReference type="SMART" id="SM00382">
    <property type="entry name" value="AAA"/>
    <property type="match status" value="2"/>
</dbReference>
<dbReference type="GO" id="GO:0005737">
    <property type="term" value="C:cytoplasm"/>
    <property type="evidence" value="ECO:0007669"/>
    <property type="project" value="UniProtKB-SubCell"/>
</dbReference>
<dbReference type="InterPro" id="IPR000953">
    <property type="entry name" value="Chromo/chromo_shadow_dom"/>
</dbReference>
<dbReference type="InterPro" id="IPR016024">
    <property type="entry name" value="ARM-type_fold"/>
</dbReference>
<evidence type="ECO:0000256" key="5">
    <source>
        <dbReference type="ARBA" id="ARBA00022737"/>
    </source>
</evidence>
<dbReference type="AlphaFoldDB" id="A0AAE9WEF4"/>
<dbReference type="InterPro" id="IPR003593">
    <property type="entry name" value="AAA+_ATPase"/>
</dbReference>
<evidence type="ECO:0000313" key="11">
    <source>
        <dbReference type="EMBL" id="WBW73707.1"/>
    </source>
</evidence>
<dbReference type="FunFam" id="1.25.10.10:FF:000076">
    <property type="entry name" value="Elongation factor 3"/>
    <property type="match status" value="1"/>
</dbReference>
<dbReference type="PANTHER" id="PTHR19211:SF14">
    <property type="entry name" value="ATP-BINDING CASSETTE SUB-FAMILY F MEMBER 1"/>
    <property type="match status" value="1"/>
</dbReference>
<dbReference type="Pfam" id="PF24984">
    <property type="entry name" value="HEAT_EF3_GNC1"/>
    <property type="match status" value="1"/>
</dbReference>
<feature type="domain" description="ABC transporter" evidence="10">
    <location>
        <begin position="440"/>
        <end position="672"/>
    </location>
</feature>
<keyword evidence="5" id="KW-0677">Repeat</keyword>
<proteinExistence type="inferred from homology"/>
<evidence type="ECO:0000256" key="1">
    <source>
        <dbReference type="ARBA" id="ARBA00004496"/>
    </source>
</evidence>
<dbReference type="CDD" id="cd03221">
    <property type="entry name" value="ABCF_EF-3"/>
    <property type="match status" value="1"/>
</dbReference>
<dbReference type="InterPro" id="IPR023780">
    <property type="entry name" value="Chromo_domain"/>
</dbReference>
<dbReference type="GO" id="GO:0010467">
    <property type="term" value="P:gene expression"/>
    <property type="evidence" value="ECO:0007669"/>
    <property type="project" value="UniProtKB-ARBA"/>
</dbReference>
<feature type="compositionally biased region" description="Basic and acidic residues" evidence="8">
    <location>
        <begin position="1020"/>
        <end position="1036"/>
    </location>
</feature>
<dbReference type="GO" id="GO:0005524">
    <property type="term" value="F:ATP binding"/>
    <property type="evidence" value="ECO:0007669"/>
    <property type="project" value="UniProtKB-KW"/>
</dbReference>
<feature type="domain" description="Chromo" evidence="9">
    <location>
        <begin position="820"/>
        <end position="877"/>
    </location>
</feature>
<dbReference type="Gene3D" id="2.40.50.990">
    <property type="match status" value="1"/>
</dbReference>
<evidence type="ECO:0000256" key="3">
    <source>
        <dbReference type="ARBA" id="ARBA00022490"/>
    </source>
</evidence>
<reference evidence="11 12" key="1">
    <citation type="journal article" date="2023" name="G3 (Bethesda)">
        <title>A high-quality reference genome for the fission yeast Schizosaccharomyces osmophilus.</title>
        <authorList>
            <person name="Jia G.S."/>
            <person name="Zhang W.C."/>
            <person name="Liang Y."/>
            <person name="Liu X.H."/>
            <person name="Rhind N."/>
            <person name="Pidoux A."/>
            <person name="Brysch-Herzberg M."/>
            <person name="Du L.L."/>
        </authorList>
    </citation>
    <scope>NUCLEOTIDE SEQUENCE [LARGE SCALE GENOMIC DNA]</scope>
    <source>
        <strain evidence="11 12">CBS 15793</strain>
    </source>
</reference>
<feature type="region of interest" description="Disordered" evidence="8">
    <location>
        <begin position="1012"/>
        <end position="1057"/>
    </location>
</feature>
<gene>
    <name evidence="11" type="primary">elf1</name>
    <name evidence="11" type="ORF">SOMG_02675</name>
</gene>
<feature type="domain" description="ABC transporter" evidence="10">
    <location>
        <begin position="692"/>
        <end position="1007"/>
    </location>
</feature>
<dbReference type="InterPro" id="IPR011989">
    <property type="entry name" value="ARM-like"/>
</dbReference>
<dbReference type="PANTHER" id="PTHR19211">
    <property type="entry name" value="ATP-BINDING TRANSPORT PROTEIN-RELATED"/>
    <property type="match status" value="1"/>
</dbReference>
<dbReference type="FunFam" id="3.40.50.300:FF:000193">
    <property type="entry name" value="Probable Elongation factor 3"/>
    <property type="match status" value="1"/>
</dbReference>
<organism evidence="11 12">
    <name type="scientific">Schizosaccharomyces osmophilus</name>
    <dbReference type="NCBI Taxonomy" id="2545709"/>
    <lineage>
        <taxon>Eukaryota</taxon>
        <taxon>Fungi</taxon>
        <taxon>Dikarya</taxon>
        <taxon>Ascomycota</taxon>
        <taxon>Taphrinomycotina</taxon>
        <taxon>Schizosaccharomycetes</taxon>
        <taxon>Schizosaccharomycetales</taxon>
        <taxon>Schizosaccharomycetaceae</taxon>
        <taxon>Schizosaccharomyces</taxon>
    </lineage>
</organism>
<dbReference type="Gene3D" id="1.25.10.10">
    <property type="entry name" value="Leucine-rich Repeat Variant"/>
    <property type="match status" value="1"/>
</dbReference>
<keyword evidence="7" id="KW-0067">ATP-binding</keyword>
<evidence type="ECO:0000256" key="6">
    <source>
        <dbReference type="ARBA" id="ARBA00022741"/>
    </source>
</evidence>
<dbReference type="PROSITE" id="PS50013">
    <property type="entry name" value="CHROMO_2"/>
    <property type="match status" value="1"/>
</dbReference>
<protein>
    <submittedName>
        <fullName evidence="11">AAA family ATPase Elf1</fullName>
    </submittedName>
</protein>
<evidence type="ECO:0000259" key="10">
    <source>
        <dbReference type="PROSITE" id="PS50893"/>
    </source>
</evidence>
<dbReference type="Gene3D" id="3.40.50.300">
    <property type="entry name" value="P-loop containing nucleotide triphosphate hydrolases"/>
    <property type="match status" value="2"/>
</dbReference>
<dbReference type="InterPro" id="IPR050611">
    <property type="entry name" value="ABCF"/>
</dbReference>
<accession>A0AAE9WEF4</accession>
<dbReference type="GeneID" id="80876155"/>
<dbReference type="Pfam" id="PF00385">
    <property type="entry name" value="Chromo"/>
    <property type="match status" value="1"/>
</dbReference>
<dbReference type="InterPro" id="IPR047038">
    <property type="entry name" value="eEF3_chromodomain-like_sf"/>
</dbReference>
<comment type="similarity">
    <text evidence="2">Belongs to the ABC transporter superfamily. ABCF family. EF3 subfamily.</text>
</comment>
<dbReference type="KEGG" id="som:SOMG_02675"/>
<evidence type="ECO:0000256" key="7">
    <source>
        <dbReference type="ARBA" id="ARBA00022840"/>
    </source>
</evidence>
<keyword evidence="6" id="KW-0547">Nucleotide-binding</keyword>
<sequence length="1057" mass="117561">MTSSVLFQGREEDNVLKLLEDLLNAETSKDCANIGEKTGEIFKQDEPLVALKTTGFLDGLEKAARNKKSGFHRESAMIGFASIIPKIGRPCEVDFLPYLPVMLDLFSDRGEVVRSAAKMASDALLNVLPSVSVETRLIPSLIEYLYSSAVKWPSKVAALELLGSLAKTSRNAIAVAMGSLIPCIRERMHDTKGEVSRAAIKCMLDLCTVVENNDIIPHIPKLVDCMARPETLEECIKDLSATTFVATVESVALAVLVPILKRALAERSQIMLRMTVIITDNLCKLVPDPAEASDFLPELIPEVERIAQSAAMPEVRALASHALTTLNKAAAAQAAKAANDAERQAVSGVRTRLHQFVTEHAKCPQNFNIKEVLDYVCDAYVSFYNNKNFNKESWVNEMGIPYLTPFVGENAASESVRKAYDDLHSLYQSLNGPDISDLNIEEEELVNTDFSLAYGGRLLLNHTNLRLYRGHRYGVVGHNGCGKSTLLKAIADYKVENFPTPDQVKTCFVAHSLQGEDTSIAILNFVANDPALANMNVTREEAAGALKSVGFTEDMQQDAVASLSGGWKMKLELARAMLQKADILLLDEPTNHLDVNNIAWLEAYLTAQTQITCLMVSHDSSFLDHVCTDIIHYEGVKNAPKKLGYFPGNLSAFVEKKPEAKSYYTLSATNEKFVFPPPGILAGVRSNTRIILKMTNATYCYPGSSKKSLDDVTCGLSLSSRVAIIGPNGAGKSTLIKVLIGEVIPQEGRVFKHPNLRVGYVAQHAFHHLDQHLEKTPSQYIQWRYSGGQDREVLEKETRKLTDEDRAQLQREITVDGERRRVEALIGRQKYKKSFQYEIKWLGKPHKYNNWIPRDLLLEHGFQKFVQAFDDRESSREGLGFRELIPEDIRKHFEEIGLPGDIADYSPVSSLSGGQKVKVVIAACLWNNPQLLVLDEPTNFLDRDALGGLATAIRDWGGGVVMISHNAEFVSALCPENWLVVDGKLTNKDKSAVDTEKFEDLSEKDLKKIETKTTKKKKLTRNEMKNKERRARDRELAWLSSPKGTPKPKTFFSDDEE</sequence>
<comment type="subcellular location">
    <subcellularLocation>
        <location evidence="1">Cytoplasm</location>
    </subcellularLocation>
</comment>
<dbReference type="PROSITE" id="PS50893">
    <property type="entry name" value="ABC_TRANSPORTER_2"/>
    <property type="match status" value="2"/>
</dbReference>
<evidence type="ECO:0000313" key="12">
    <source>
        <dbReference type="Proteomes" id="UP001212411"/>
    </source>
</evidence>
<evidence type="ECO:0000256" key="2">
    <source>
        <dbReference type="ARBA" id="ARBA00011054"/>
    </source>
</evidence>
<dbReference type="InterPro" id="IPR003439">
    <property type="entry name" value="ABC_transporter-like_ATP-bd"/>
</dbReference>
<dbReference type="SUPFAM" id="SSF52540">
    <property type="entry name" value="P-loop containing nucleoside triphosphate hydrolases"/>
    <property type="match status" value="2"/>
</dbReference>
<evidence type="ECO:0000259" key="9">
    <source>
        <dbReference type="PROSITE" id="PS50013"/>
    </source>
</evidence>
<dbReference type="EMBL" id="CP115612">
    <property type="protein sequence ID" value="WBW73707.1"/>
    <property type="molecule type" value="Genomic_DNA"/>
</dbReference>
<dbReference type="RefSeq" id="XP_056037950.1">
    <property type="nucleotide sequence ID" value="XM_056181466.1"/>
</dbReference>
<keyword evidence="4" id="KW-0597">Phosphoprotein</keyword>
<dbReference type="Proteomes" id="UP001212411">
    <property type="component" value="Chromosome 2"/>
</dbReference>
<dbReference type="FunFam" id="2.40.50.990:FF:000002">
    <property type="entry name" value="mRNA export factor elf1"/>
    <property type="match status" value="1"/>
</dbReference>
<dbReference type="GO" id="GO:0016887">
    <property type="term" value="F:ATP hydrolysis activity"/>
    <property type="evidence" value="ECO:0007669"/>
    <property type="project" value="InterPro"/>
</dbReference>
<dbReference type="InterPro" id="IPR027417">
    <property type="entry name" value="P-loop_NTPase"/>
</dbReference>
<name>A0AAE9WEF4_9SCHI</name>
<dbReference type="SMART" id="SM00298">
    <property type="entry name" value="CHROMO"/>
    <property type="match status" value="1"/>
</dbReference>
<evidence type="ECO:0000256" key="8">
    <source>
        <dbReference type="SAM" id="MobiDB-lite"/>
    </source>
</evidence>
<keyword evidence="12" id="KW-1185">Reference proteome</keyword>
<dbReference type="Pfam" id="PF24987">
    <property type="entry name" value="HEAT_EF3_N"/>
    <property type="match status" value="1"/>
</dbReference>